<dbReference type="SMART" id="SM00460">
    <property type="entry name" value="TGc"/>
    <property type="match status" value="1"/>
</dbReference>
<dbReference type="Gene3D" id="3.10.620.30">
    <property type="match status" value="1"/>
</dbReference>
<dbReference type="PANTHER" id="PTHR33490">
    <property type="entry name" value="BLR5614 PROTEIN-RELATED"/>
    <property type="match status" value="1"/>
</dbReference>
<sequence>MLIRLGCELTLSCWAPTPVLALVHPHGSRLEDRRGPERLRLSPDRIAEVLTDADGNRACRFVASTGSTTLGFEVVVADPGLPDPVAPEVGECPVGALPIVTYPYLNPSRYCDTDRLAQVAWGRFGGVRPGWSRVQAICDWVHEQLRFDYGAARSDKTAHDALREGRGVCRDFAHLAISLCRCLNIPARYCTGYLGYTGTMPQPEPIDYSAWFEAFLEDRWHVFDPRHNRPRIGRVLIARGRDAADVPFLRSFGDHQLTGFRVITEELASPESSCP</sequence>
<dbReference type="Gene3D" id="2.60.40.2250">
    <property type="match status" value="1"/>
</dbReference>
<dbReference type="RefSeq" id="WP_323306555.1">
    <property type="nucleotide sequence ID" value="NZ_JAYGHX010000013.1"/>
</dbReference>
<dbReference type="PANTHER" id="PTHR33490:SF12">
    <property type="entry name" value="BLL5557 PROTEIN"/>
    <property type="match status" value="1"/>
</dbReference>
<gene>
    <name evidence="2" type="ORF">VB738_15225</name>
</gene>
<name>A0ABU5RXV2_9CYAN</name>
<feature type="domain" description="Transglutaminase-like" evidence="1">
    <location>
        <begin position="161"/>
        <end position="227"/>
    </location>
</feature>
<dbReference type="Pfam" id="PF01841">
    <property type="entry name" value="Transglut_core"/>
    <property type="match status" value="1"/>
</dbReference>
<organism evidence="2 3">
    <name type="scientific">Cyanobium gracile UHCC 0139</name>
    <dbReference type="NCBI Taxonomy" id="3110308"/>
    <lineage>
        <taxon>Bacteria</taxon>
        <taxon>Bacillati</taxon>
        <taxon>Cyanobacteriota</taxon>
        <taxon>Cyanophyceae</taxon>
        <taxon>Synechococcales</taxon>
        <taxon>Prochlorococcaceae</taxon>
        <taxon>Cyanobium</taxon>
    </lineage>
</organism>
<dbReference type="InterPro" id="IPR002931">
    <property type="entry name" value="Transglutaminase-like"/>
</dbReference>
<reference evidence="2 3" key="1">
    <citation type="submission" date="2023-12" db="EMBL/GenBank/DDBJ databases">
        <title>Baltic Sea Cyanobacteria.</title>
        <authorList>
            <person name="Delbaje E."/>
            <person name="Fewer D.P."/>
            <person name="Shishido T.K."/>
        </authorList>
    </citation>
    <scope>NUCLEOTIDE SEQUENCE [LARGE SCALE GENOMIC DNA]</scope>
    <source>
        <strain evidence="2 3">UHCC 0139</strain>
    </source>
</reference>
<evidence type="ECO:0000313" key="3">
    <source>
        <dbReference type="Proteomes" id="UP001304461"/>
    </source>
</evidence>
<dbReference type="EMBL" id="JAYGHX010000013">
    <property type="protein sequence ID" value="MEA5392614.1"/>
    <property type="molecule type" value="Genomic_DNA"/>
</dbReference>
<accession>A0ABU5RXV2</accession>
<dbReference type="InterPro" id="IPR038765">
    <property type="entry name" value="Papain-like_cys_pep_sf"/>
</dbReference>
<proteinExistence type="predicted"/>
<comment type="caution">
    <text evidence="2">The sequence shown here is derived from an EMBL/GenBank/DDBJ whole genome shotgun (WGS) entry which is preliminary data.</text>
</comment>
<keyword evidence="3" id="KW-1185">Reference proteome</keyword>
<evidence type="ECO:0000313" key="2">
    <source>
        <dbReference type="EMBL" id="MEA5392614.1"/>
    </source>
</evidence>
<dbReference type="Proteomes" id="UP001304461">
    <property type="component" value="Unassembled WGS sequence"/>
</dbReference>
<protein>
    <submittedName>
        <fullName evidence="2">Transglutaminase family protein</fullName>
    </submittedName>
</protein>
<evidence type="ECO:0000259" key="1">
    <source>
        <dbReference type="SMART" id="SM00460"/>
    </source>
</evidence>
<dbReference type="SUPFAM" id="SSF54001">
    <property type="entry name" value="Cysteine proteinases"/>
    <property type="match status" value="1"/>
</dbReference>